<protein>
    <recommendedName>
        <fullName evidence="10">PIN-like protein</fullName>
    </recommendedName>
</protein>
<evidence type="ECO:0000256" key="1">
    <source>
        <dbReference type="ARBA" id="ARBA00004141"/>
    </source>
</evidence>
<keyword evidence="7" id="KW-0927">Auxin signaling pathway</keyword>
<organism evidence="8 9">
    <name type="scientific">Stephania japonica</name>
    <dbReference type="NCBI Taxonomy" id="461633"/>
    <lineage>
        <taxon>Eukaryota</taxon>
        <taxon>Viridiplantae</taxon>
        <taxon>Streptophyta</taxon>
        <taxon>Embryophyta</taxon>
        <taxon>Tracheophyta</taxon>
        <taxon>Spermatophyta</taxon>
        <taxon>Magnoliopsida</taxon>
        <taxon>Ranunculales</taxon>
        <taxon>Menispermaceae</taxon>
        <taxon>Menispermoideae</taxon>
        <taxon>Cissampelideae</taxon>
        <taxon>Stephania</taxon>
    </lineage>
</organism>
<dbReference type="GO" id="GO:0010329">
    <property type="term" value="F:auxin efflux transmembrane transporter activity"/>
    <property type="evidence" value="ECO:0007669"/>
    <property type="project" value="TreeGrafter"/>
</dbReference>
<sequence length="126" mass="13733">MAAASIVQGVFLRIAIAALPQGILHIDFAKEYNVHPVILSTRVIFGMLIALPITPKLRATKASTFYKDLGIKEIDVFVSDGAKCDITRLQGGILEFLILRIEFLISCSIDVVVLLLCHYSDSGISS</sequence>
<evidence type="ECO:0000256" key="6">
    <source>
        <dbReference type="ARBA" id="ARBA00023136"/>
    </source>
</evidence>
<evidence type="ECO:0000256" key="7">
    <source>
        <dbReference type="ARBA" id="ARBA00023294"/>
    </source>
</evidence>
<evidence type="ECO:0008006" key="10">
    <source>
        <dbReference type="Google" id="ProtNLM"/>
    </source>
</evidence>
<accession>A0AAP0NLX6</accession>
<name>A0AAP0NLX6_9MAGN</name>
<comment type="caution">
    <text evidence="8">The sequence shown here is derived from an EMBL/GenBank/DDBJ whole genome shotgun (WGS) entry which is preliminary data.</text>
</comment>
<dbReference type="GO" id="GO:0009926">
    <property type="term" value="P:auxin polar transport"/>
    <property type="evidence" value="ECO:0007669"/>
    <property type="project" value="TreeGrafter"/>
</dbReference>
<dbReference type="Pfam" id="PF03547">
    <property type="entry name" value="Mem_trans"/>
    <property type="match status" value="1"/>
</dbReference>
<dbReference type="InterPro" id="IPR051107">
    <property type="entry name" value="Auxin_Efflux_Carrier"/>
</dbReference>
<gene>
    <name evidence="8" type="ORF">Sjap_017376</name>
</gene>
<comment type="similarity">
    <text evidence="2">Belongs to the auxin efflux carrier (TC 2.A.69.1) family.</text>
</comment>
<dbReference type="GO" id="GO:0005783">
    <property type="term" value="C:endoplasmic reticulum"/>
    <property type="evidence" value="ECO:0007669"/>
    <property type="project" value="TreeGrafter"/>
</dbReference>
<dbReference type="EMBL" id="JBBNAE010000007">
    <property type="protein sequence ID" value="KAK9109316.1"/>
    <property type="molecule type" value="Genomic_DNA"/>
</dbReference>
<keyword evidence="3" id="KW-0813">Transport</keyword>
<evidence type="ECO:0000313" key="8">
    <source>
        <dbReference type="EMBL" id="KAK9109316.1"/>
    </source>
</evidence>
<dbReference type="InterPro" id="IPR004776">
    <property type="entry name" value="Mem_transp_PIN-like"/>
</dbReference>
<dbReference type="PANTHER" id="PTHR31752:SF18">
    <property type="entry name" value="AUXIN EFFLUX CARRIER COMPONENT 1"/>
    <property type="match status" value="1"/>
</dbReference>
<dbReference type="PANTHER" id="PTHR31752">
    <property type="entry name" value="AUXIN EFFLUX CARRIER COMPONENT 1B-RELATED"/>
    <property type="match status" value="1"/>
</dbReference>
<dbReference type="GO" id="GO:0005886">
    <property type="term" value="C:plasma membrane"/>
    <property type="evidence" value="ECO:0007669"/>
    <property type="project" value="TreeGrafter"/>
</dbReference>
<dbReference type="Proteomes" id="UP001417504">
    <property type="component" value="Unassembled WGS sequence"/>
</dbReference>
<comment type="subcellular location">
    <subcellularLocation>
        <location evidence="1">Membrane</location>
        <topology evidence="1">Multi-pass membrane protein</topology>
    </subcellularLocation>
</comment>
<keyword evidence="4" id="KW-0812">Transmembrane</keyword>
<dbReference type="AlphaFoldDB" id="A0AAP0NLX6"/>
<reference evidence="8 9" key="1">
    <citation type="submission" date="2024-01" db="EMBL/GenBank/DDBJ databases">
        <title>Genome assemblies of Stephania.</title>
        <authorList>
            <person name="Yang L."/>
        </authorList>
    </citation>
    <scope>NUCLEOTIDE SEQUENCE [LARGE SCALE GENOMIC DNA]</scope>
    <source>
        <strain evidence="8">QJT</strain>
        <tissue evidence="8">Leaf</tissue>
    </source>
</reference>
<evidence type="ECO:0000256" key="2">
    <source>
        <dbReference type="ARBA" id="ARBA00009177"/>
    </source>
</evidence>
<proteinExistence type="inferred from homology"/>
<evidence type="ECO:0000256" key="3">
    <source>
        <dbReference type="ARBA" id="ARBA00022448"/>
    </source>
</evidence>
<dbReference type="GO" id="GO:0009734">
    <property type="term" value="P:auxin-activated signaling pathway"/>
    <property type="evidence" value="ECO:0007669"/>
    <property type="project" value="UniProtKB-KW"/>
</dbReference>
<evidence type="ECO:0000256" key="4">
    <source>
        <dbReference type="ARBA" id="ARBA00022692"/>
    </source>
</evidence>
<keyword evidence="9" id="KW-1185">Reference proteome</keyword>
<evidence type="ECO:0000313" key="9">
    <source>
        <dbReference type="Proteomes" id="UP001417504"/>
    </source>
</evidence>
<keyword evidence="5" id="KW-1133">Transmembrane helix</keyword>
<evidence type="ECO:0000256" key="5">
    <source>
        <dbReference type="ARBA" id="ARBA00022989"/>
    </source>
</evidence>
<keyword evidence="6" id="KW-0472">Membrane</keyword>